<dbReference type="Proteomes" id="UP000596742">
    <property type="component" value="Unassembled WGS sequence"/>
</dbReference>
<dbReference type="InterPro" id="IPR016186">
    <property type="entry name" value="C-type_lectin-like/link_sf"/>
</dbReference>
<dbReference type="InterPro" id="IPR003609">
    <property type="entry name" value="Pan_app"/>
</dbReference>
<dbReference type="SMART" id="SM00034">
    <property type="entry name" value="CLECT"/>
    <property type="match status" value="1"/>
</dbReference>
<dbReference type="PROSITE" id="PS50041">
    <property type="entry name" value="C_TYPE_LECTIN_2"/>
    <property type="match status" value="1"/>
</dbReference>
<accession>A0A8B6DVL8</accession>
<dbReference type="EMBL" id="UYJE01004066">
    <property type="protein sequence ID" value="VDI24735.1"/>
    <property type="molecule type" value="Genomic_DNA"/>
</dbReference>
<dbReference type="InterPro" id="IPR001304">
    <property type="entry name" value="C-type_lectin-like"/>
</dbReference>
<dbReference type="AlphaFoldDB" id="A0A8B6DVL8"/>
<dbReference type="CDD" id="cd00037">
    <property type="entry name" value="CLECT"/>
    <property type="match status" value="2"/>
</dbReference>
<sequence>MILIFGLKTVEPRAFFFQNNLLNESRFDSKNAILDIHTKSLALCSSACLLNDRCSSFFFNANRTKCLLHAFLYLNLTAPETGPGWRHYVIEDRIRRCPPWDDFIYHKPLHLCYNINGPIRTDFDVLKLKCRSFGAELIRVDSEEKQQYIVQATSNLSTGHVCMQGTDNIDANGAWTFDDGTVMPFLNWKQLNRSGRCTTGDGFIHYRDLDFCYKIYDALPTDFNQFNEVCRNASSELFRVDTEQKQKYVELISENLSVPQLCMQGTDTIIHNKWTFDDGTPMTYFKWNKEWGQPNGNEGHVGIYIPYNFTWMDIVGIKPDWLCAFICEK</sequence>
<dbReference type="SUPFAM" id="SSF56436">
    <property type="entry name" value="C-type lectin-like"/>
    <property type="match status" value="2"/>
</dbReference>
<dbReference type="OrthoDB" id="10337195at2759"/>
<organism evidence="2 3">
    <name type="scientific">Mytilus galloprovincialis</name>
    <name type="common">Mediterranean mussel</name>
    <dbReference type="NCBI Taxonomy" id="29158"/>
    <lineage>
        <taxon>Eukaryota</taxon>
        <taxon>Metazoa</taxon>
        <taxon>Spiralia</taxon>
        <taxon>Lophotrochozoa</taxon>
        <taxon>Mollusca</taxon>
        <taxon>Bivalvia</taxon>
        <taxon>Autobranchia</taxon>
        <taxon>Pteriomorphia</taxon>
        <taxon>Mytilida</taxon>
        <taxon>Mytiloidea</taxon>
        <taxon>Mytilidae</taxon>
        <taxon>Mytilinae</taxon>
        <taxon>Mytilus</taxon>
    </lineage>
</organism>
<name>A0A8B6DVL8_MYTGA</name>
<dbReference type="InterPro" id="IPR016187">
    <property type="entry name" value="CTDL_fold"/>
</dbReference>
<reference evidence="2" key="1">
    <citation type="submission" date="2018-11" db="EMBL/GenBank/DDBJ databases">
        <authorList>
            <person name="Alioto T."/>
            <person name="Alioto T."/>
        </authorList>
    </citation>
    <scope>NUCLEOTIDE SEQUENCE</scope>
</reference>
<protein>
    <recommendedName>
        <fullName evidence="1">C-type lectin domain-containing protein</fullName>
    </recommendedName>
</protein>
<dbReference type="Gene3D" id="3.10.100.10">
    <property type="entry name" value="Mannose-Binding Protein A, subunit A"/>
    <property type="match status" value="2"/>
</dbReference>
<evidence type="ECO:0000313" key="2">
    <source>
        <dbReference type="EMBL" id="VDI24735.1"/>
    </source>
</evidence>
<comment type="caution">
    <text evidence="2">The sequence shown here is derived from an EMBL/GenBank/DDBJ whole genome shotgun (WGS) entry which is preliminary data.</text>
</comment>
<proteinExistence type="predicted"/>
<evidence type="ECO:0000259" key="1">
    <source>
        <dbReference type="PROSITE" id="PS50041"/>
    </source>
</evidence>
<keyword evidence="3" id="KW-1185">Reference proteome</keyword>
<gene>
    <name evidence="2" type="ORF">MGAL_10B035980</name>
</gene>
<dbReference type="Pfam" id="PF00024">
    <property type="entry name" value="PAN_1"/>
    <property type="match status" value="1"/>
</dbReference>
<evidence type="ECO:0000313" key="3">
    <source>
        <dbReference type="Proteomes" id="UP000596742"/>
    </source>
</evidence>
<feature type="domain" description="C-type lectin" evidence="1">
    <location>
        <begin position="212"/>
        <end position="313"/>
    </location>
</feature>